<organism evidence="1 2">
    <name type="scientific">Vitis vinifera</name>
    <name type="common">Grape</name>
    <dbReference type="NCBI Taxonomy" id="29760"/>
    <lineage>
        <taxon>Eukaryota</taxon>
        <taxon>Viridiplantae</taxon>
        <taxon>Streptophyta</taxon>
        <taxon>Embryophyta</taxon>
        <taxon>Tracheophyta</taxon>
        <taxon>Spermatophyta</taxon>
        <taxon>Magnoliopsida</taxon>
        <taxon>eudicotyledons</taxon>
        <taxon>Gunneridae</taxon>
        <taxon>Pentapetalae</taxon>
        <taxon>rosids</taxon>
        <taxon>Vitales</taxon>
        <taxon>Vitaceae</taxon>
        <taxon>Viteae</taxon>
        <taxon>Vitis</taxon>
    </lineage>
</organism>
<protein>
    <submittedName>
        <fullName evidence="1">Uncharacterized protein</fullName>
    </submittedName>
</protein>
<accession>A0A438HQC5</accession>
<reference evidence="1 2" key="1">
    <citation type="journal article" date="2018" name="PLoS Genet.">
        <title>Population sequencing reveals clonal diversity and ancestral inbreeding in the grapevine cultivar Chardonnay.</title>
        <authorList>
            <person name="Roach M.J."/>
            <person name="Johnson D.L."/>
            <person name="Bohlmann J."/>
            <person name="van Vuuren H.J."/>
            <person name="Jones S.J."/>
            <person name="Pretorius I.S."/>
            <person name="Schmidt S.A."/>
            <person name="Borneman A.R."/>
        </authorList>
    </citation>
    <scope>NUCLEOTIDE SEQUENCE [LARGE SCALE GENOMIC DNA]</scope>
    <source>
        <strain evidence="2">cv. Chardonnay</strain>
        <tissue evidence="1">Leaf</tissue>
    </source>
</reference>
<sequence length="49" mass="5459">MATSLEKALNYTATGSYTLKMKMEDESKHQLTCITFNFNIGFGSYVADS</sequence>
<evidence type="ECO:0000313" key="1">
    <source>
        <dbReference type="EMBL" id="RVW86645.1"/>
    </source>
</evidence>
<proteinExistence type="predicted"/>
<gene>
    <name evidence="1" type="ORF">CK203_039783</name>
</gene>
<dbReference type="Proteomes" id="UP000288805">
    <property type="component" value="Unassembled WGS sequence"/>
</dbReference>
<dbReference type="AlphaFoldDB" id="A0A438HQC5"/>
<comment type="caution">
    <text evidence="1">The sequence shown here is derived from an EMBL/GenBank/DDBJ whole genome shotgun (WGS) entry which is preliminary data.</text>
</comment>
<evidence type="ECO:0000313" key="2">
    <source>
        <dbReference type="Proteomes" id="UP000288805"/>
    </source>
</evidence>
<name>A0A438HQC5_VITVI</name>
<dbReference type="EMBL" id="QGNW01000191">
    <property type="protein sequence ID" value="RVW86645.1"/>
    <property type="molecule type" value="Genomic_DNA"/>
</dbReference>